<proteinExistence type="predicted"/>
<feature type="compositionally biased region" description="Polar residues" evidence="1">
    <location>
        <begin position="47"/>
        <end position="59"/>
    </location>
</feature>
<sequence length="95" mass="11248">MKKEKKKRNKRRRKSRQKDRDARKRYVIRNSDVIIADSTHGLANAVRQTWRNDGNSTHGPASKSRHARRTPRTRGHHQQTIDLDTSIDRSITHLW</sequence>
<dbReference type="EMBL" id="JARK01001543">
    <property type="protein sequence ID" value="EYB91320.1"/>
    <property type="molecule type" value="Genomic_DNA"/>
</dbReference>
<evidence type="ECO:0000313" key="3">
    <source>
        <dbReference type="Proteomes" id="UP000024635"/>
    </source>
</evidence>
<evidence type="ECO:0000256" key="1">
    <source>
        <dbReference type="SAM" id="MobiDB-lite"/>
    </source>
</evidence>
<gene>
    <name evidence="2" type="primary">Acey_s0207.g2024</name>
    <name evidence="2" type="ORF">Y032_0207g2024</name>
</gene>
<name>A0A016SKZ9_9BILA</name>
<feature type="region of interest" description="Disordered" evidence="1">
    <location>
        <begin position="47"/>
        <end position="95"/>
    </location>
</feature>
<protein>
    <submittedName>
        <fullName evidence="2">Uncharacterized protein</fullName>
    </submittedName>
</protein>
<dbReference type="Proteomes" id="UP000024635">
    <property type="component" value="Unassembled WGS sequence"/>
</dbReference>
<feature type="compositionally biased region" description="Basic residues" evidence="1">
    <location>
        <begin position="63"/>
        <end position="77"/>
    </location>
</feature>
<feature type="region of interest" description="Disordered" evidence="1">
    <location>
        <begin position="1"/>
        <end position="25"/>
    </location>
</feature>
<organism evidence="2 3">
    <name type="scientific">Ancylostoma ceylanicum</name>
    <dbReference type="NCBI Taxonomy" id="53326"/>
    <lineage>
        <taxon>Eukaryota</taxon>
        <taxon>Metazoa</taxon>
        <taxon>Ecdysozoa</taxon>
        <taxon>Nematoda</taxon>
        <taxon>Chromadorea</taxon>
        <taxon>Rhabditida</taxon>
        <taxon>Rhabditina</taxon>
        <taxon>Rhabditomorpha</taxon>
        <taxon>Strongyloidea</taxon>
        <taxon>Ancylostomatidae</taxon>
        <taxon>Ancylostomatinae</taxon>
        <taxon>Ancylostoma</taxon>
    </lineage>
</organism>
<dbReference type="AlphaFoldDB" id="A0A016SKZ9"/>
<keyword evidence="3" id="KW-1185">Reference proteome</keyword>
<evidence type="ECO:0000313" key="2">
    <source>
        <dbReference type="EMBL" id="EYB91320.1"/>
    </source>
</evidence>
<reference evidence="3" key="1">
    <citation type="journal article" date="2015" name="Nat. Genet.">
        <title>The genome and transcriptome of the zoonotic hookworm Ancylostoma ceylanicum identify infection-specific gene families.</title>
        <authorList>
            <person name="Schwarz E.M."/>
            <person name="Hu Y."/>
            <person name="Antoshechkin I."/>
            <person name="Miller M.M."/>
            <person name="Sternberg P.W."/>
            <person name="Aroian R.V."/>
        </authorList>
    </citation>
    <scope>NUCLEOTIDE SEQUENCE</scope>
    <source>
        <strain evidence="3">HY135</strain>
    </source>
</reference>
<feature type="compositionally biased region" description="Basic residues" evidence="1">
    <location>
        <begin position="1"/>
        <end position="17"/>
    </location>
</feature>
<feature type="compositionally biased region" description="Basic and acidic residues" evidence="1">
    <location>
        <begin position="86"/>
        <end position="95"/>
    </location>
</feature>
<accession>A0A016SKZ9</accession>
<comment type="caution">
    <text evidence="2">The sequence shown here is derived from an EMBL/GenBank/DDBJ whole genome shotgun (WGS) entry which is preliminary data.</text>
</comment>